<feature type="transmembrane region" description="Helical" evidence="1">
    <location>
        <begin position="143"/>
        <end position="165"/>
    </location>
</feature>
<evidence type="ECO:0008006" key="4">
    <source>
        <dbReference type="Google" id="ProtNLM"/>
    </source>
</evidence>
<keyword evidence="1" id="KW-0812">Transmembrane</keyword>
<keyword evidence="3" id="KW-1185">Reference proteome</keyword>
<feature type="transmembrane region" description="Helical" evidence="1">
    <location>
        <begin position="12"/>
        <end position="30"/>
    </location>
</feature>
<reference evidence="2 3" key="1">
    <citation type="submission" date="2020-06" db="EMBL/GenBank/DDBJ databases">
        <authorList>
            <person name="Criscuolo A."/>
        </authorList>
    </citation>
    <scope>NUCLEOTIDE SEQUENCE [LARGE SCALE GENOMIC DNA]</scope>
    <source>
        <strain evidence="3">CIP 111411</strain>
    </source>
</reference>
<dbReference type="Pfam" id="PF13858">
    <property type="entry name" value="DUF4199"/>
    <property type="match status" value="1"/>
</dbReference>
<dbReference type="AlphaFoldDB" id="A0A6V6Z285"/>
<dbReference type="RefSeq" id="WP_180909130.1">
    <property type="nucleotide sequence ID" value="NZ_CAIJDP010000069.1"/>
</dbReference>
<protein>
    <recommendedName>
        <fullName evidence="4">DUF4199 domain-containing protein</fullName>
    </recommendedName>
</protein>
<organism evidence="2 3">
    <name type="scientific">Flavobacterium salmonis</name>
    <dbReference type="NCBI Taxonomy" id="2654844"/>
    <lineage>
        <taxon>Bacteria</taxon>
        <taxon>Pseudomonadati</taxon>
        <taxon>Bacteroidota</taxon>
        <taxon>Flavobacteriia</taxon>
        <taxon>Flavobacteriales</taxon>
        <taxon>Flavobacteriaceae</taxon>
        <taxon>Flavobacterium</taxon>
    </lineage>
</organism>
<dbReference type="Proteomes" id="UP000530060">
    <property type="component" value="Unassembled WGS sequence"/>
</dbReference>
<dbReference type="PROSITE" id="PS51257">
    <property type="entry name" value="PROKAR_LIPOPROTEIN"/>
    <property type="match status" value="1"/>
</dbReference>
<sequence>MINEVIKKNGITFGLIIGIVACLSQTFVYIGGSAVYKSSIFGIIVWLLYWVIRIFQAITTKKKLGNIITFKDSFTTLLISTSIGIFISITFNYILYNFIAPEFKPEINNFMNSKQLEIFKAMGKTSSELNELLKNDNFSIGNLIKGGLFSIVVSSIFNLIISAIIKSKPLQQ</sequence>
<dbReference type="EMBL" id="CAIJDP010000069">
    <property type="protein sequence ID" value="CAD0005042.1"/>
    <property type="molecule type" value="Genomic_DNA"/>
</dbReference>
<comment type="caution">
    <text evidence="2">The sequence shown here is derived from an EMBL/GenBank/DDBJ whole genome shotgun (WGS) entry which is preliminary data.</text>
</comment>
<keyword evidence="1" id="KW-1133">Transmembrane helix</keyword>
<evidence type="ECO:0000256" key="1">
    <source>
        <dbReference type="SAM" id="Phobius"/>
    </source>
</evidence>
<name>A0A6V6Z285_9FLAO</name>
<gene>
    <name evidence="2" type="ORF">FLAT13_02543</name>
</gene>
<evidence type="ECO:0000313" key="2">
    <source>
        <dbReference type="EMBL" id="CAD0005042.1"/>
    </source>
</evidence>
<evidence type="ECO:0000313" key="3">
    <source>
        <dbReference type="Proteomes" id="UP000530060"/>
    </source>
</evidence>
<feature type="transmembrane region" description="Helical" evidence="1">
    <location>
        <begin position="76"/>
        <end position="96"/>
    </location>
</feature>
<accession>A0A6V6Z285</accession>
<feature type="transmembrane region" description="Helical" evidence="1">
    <location>
        <begin position="36"/>
        <end position="55"/>
    </location>
</feature>
<dbReference type="InterPro" id="IPR025250">
    <property type="entry name" value="DUF4199"/>
</dbReference>
<proteinExistence type="predicted"/>
<keyword evidence="1" id="KW-0472">Membrane</keyword>